<proteinExistence type="predicted"/>
<dbReference type="Proteomes" id="UP001148614">
    <property type="component" value="Unassembled WGS sequence"/>
</dbReference>
<keyword evidence="1" id="KW-0472">Membrane</keyword>
<gene>
    <name evidence="2" type="ORF">NPX13_g3584</name>
</gene>
<feature type="transmembrane region" description="Helical" evidence="1">
    <location>
        <begin position="135"/>
        <end position="155"/>
    </location>
</feature>
<reference evidence="2" key="1">
    <citation type="submission" date="2022-07" db="EMBL/GenBank/DDBJ databases">
        <title>Genome Sequence of Xylaria arbuscula.</title>
        <authorList>
            <person name="Buettner E."/>
        </authorList>
    </citation>
    <scope>NUCLEOTIDE SEQUENCE</scope>
    <source>
        <strain evidence="2">VT107</strain>
    </source>
</reference>
<organism evidence="2 3">
    <name type="scientific">Xylaria arbuscula</name>
    <dbReference type="NCBI Taxonomy" id="114810"/>
    <lineage>
        <taxon>Eukaryota</taxon>
        <taxon>Fungi</taxon>
        <taxon>Dikarya</taxon>
        <taxon>Ascomycota</taxon>
        <taxon>Pezizomycotina</taxon>
        <taxon>Sordariomycetes</taxon>
        <taxon>Xylariomycetidae</taxon>
        <taxon>Xylariales</taxon>
        <taxon>Xylariaceae</taxon>
        <taxon>Xylaria</taxon>
    </lineage>
</organism>
<keyword evidence="1" id="KW-1133">Transmembrane helix</keyword>
<dbReference type="AlphaFoldDB" id="A0A9W8NI66"/>
<evidence type="ECO:0000313" key="3">
    <source>
        <dbReference type="Proteomes" id="UP001148614"/>
    </source>
</evidence>
<feature type="transmembrane region" description="Helical" evidence="1">
    <location>
        <begin position="184"/>
        <end position="203"/>
    </location>
</feature>
<evidence type="ECO:0000256" key="1">
    <source>
        <dbReference type="SAM" id="Phobius"/>
    </source>
</evidence>
<sequence>MKMFNFWAMRRNKQRIYTLVGIVAPVVLAIITIGLLQTPAVQSSFLVYMIVANTQSVLSCTVSIVLIAVIIRRYIQTKLAWRRVETNDNSSIWSRLRNSNSNASNSSSNGSSPKDPSTIAPVYAAQGTIFDDNWVVVRLSIAVVLISGFILANVITHLPQRDDIARDAKATEPDLSAERARSNIIGYIFGVTPGLAIWIVFGLTRDFRKIMYDTFMPRIWRKRGSMIAPDLGASWGSARGRRQDDLSGVIVDGWCSTGRHGC</sequence>
<name>A0A9W8NI66_9PEZI</name>
<protein>
    <submittedName>
        <fullName evidence="2">Uncharacterized protein</fullName>
    </submittedName>
</protein>
<feature type="transmembrane region" description="Helical" evidence="1">
    <location>
        <begin position="56"/>
        <end position="75"/>
    </location>
</feature>
<dbReference type="EMBL" id="JANPWZ010000455">
    <property type="protein sequence ID" value="KAJ3576800.1"/>
    <property type="molecule type" value="Genomic_DNA"/>
</dbReference>
<keyword evidence="1" id="KW-0812">Transmembrane</keyword>
<keyword evidence="3" id="KW-1185">Reference proteome</keyword>
<dbReference type="VEuPathDB" id="FungiDB:F4678DRAFT_453733"/>
<feature type="transmembrane region" description="Helical" evidence="1">
    <location>
        <begin position="16"/>
        <end position="36"/>
    </location>
</feature>
<evidence type="ECO:0000313" key="2">
    <source>
        <dbReference type="EMBL" id="KAJ3576800.1"/>
    </source>
</evidence>
<accession>A0A9W8NI66</accession>
<comment type="caution">
    <text evidence="2">The sequence shown here is derived from an EMBL/GenBank/DDBJ whole genome shotgun (WGS) entry which is preliminary data.</text>
</comment>